<reference evidence="1" key="2">
    <citation type="submission" date="2020-05" db="UniProtKB">
        <authorList>
            <consortium name="EnsemblMetazoa"/>
        </authorList>
    </citation>
    <scope>IDENTIFICATION</scope>
    <source>
        <strain evidence="1">IAEA</strain>
    </source>
</reference>
<accession>A0A1B0B2S5</accession>
<organism evidence="1 2">
    <name type="scientific">Glossina palpalis gambiensis</name>
    <dbReference type="NCBI Taxonomy" id="67801"/>
    <lineage>
        <taxon>Eukaryota</taxon>
        <taxon>Metazoa</taxon>
        <taxon>Ecdysozoa</taxon>
        <taxon>Arthropoda</taxon>
        <taxon>Hexapoda</taxon>
        <taxon>Insecta</taxon>
        <taxon>Pterygota</taxon>
        <taxon>Neoptera</taxon>
        <taxon>Endopterygota</taxon>
        <taxon>Diptera</taxon>
        <taxon>Brachycera</taxon>
        <taxon>Muscomorpha</taxon>
        <taxon>Hippoboscoidea</taxon>
        <taxon>Glossinidae</taxon>
        <taxon>Glossina</taxon>
    </lineage>
</organism>
<protein>
    <submittedName>
        <fullName evidence="1">Uncharacterized protein</fullName>
    </submittedName>
</protein>
<evidence type="ECO:0000313" key="1">
    <source>
        <dbReference type="EnsemblMetazoa" id="GPPI017029-PA"/>
    </source>
</evidence>
<reference evidence="2" key="1">
    <citation type="submission" date="2015-01" db="EMBL/GenBank/DDBJ databases">
        <authorList>
            <person name="Aksoy S."/>
            <person name="Warren W."/>
            <person name="Wilson R.K."/>
        </authorList>
    </citation>
    <scope>NUCLEOTIDE SEQUENCE [LARGE SCALE GENOMIC DNA]</scope>
    <source>
        <strain evidence="2">IAEA</strain>
    </source>
</reference>
<dbReference type="VEuPathDB" id="VectorBase:GPPI017029"/>
<dbReference type="AlphaFoldDB" id="A0A1B0B2S5"/>
<dbReference type="EMBL" id="JXJN01007696">
    <property type="status" value="NOT_ANNOTATED_CDS"/>
    <property type="molecule type" value="Genomic_DNA"/>
</dbReference>
<proteinExistence type="predicted"/>
<keyword evidence="2" id="KW-1185">Reference proteome</keyword>
<sequence>MNLSFRKFRSVKRSSMAVLHGEGILQSQSVCCLCDAKEMHSEKPNISRDANRNIARNGNYDLHN</sequence>
<evidence type="ECO:0000313" key="2">
    <source>
        <dbReference type="Proteomes" id="UP000092460"/>
    </source>
</evidence>
<name>A0A1B0B2S5_9MUSC</name>
<dbReference type="Proteomes" id="UP000092460">
    <property type="component" value="Unassembled WGS sequence"/>
</dbReference>
<dbReference type="EnsemblMetazoa" id="GPPI017029-RA">
    <property type="protein sequence ID" value="GPPI017029-PA"/>
    <property type="gene ID" value="GPPI017029"/>
</dbReference>